<accession>A0A1I7SFP9</accession>
<organism evidence="2 3">
    <name type="scientific">Bursaphelenchus xylophilus</name>
    <name type="common">Pinewood nematode worm</name>
    <name type="synonym">Aphelenchoides xylophilus</name>
    <dbReference type="NCBI Taxonomy" id="6326"/>
    <lineage>
        <taxon>Eukaryota</taxon>
        <taxon>Metazoa</taxon>
        <taxon>Ecdysozoa</taxon>
        <taxon>Nematoda</taxon>
        <taxon>Chromadorea</taxon>
        <taxon>Rhabditida</taxon>
        <taxon>Tylenchina</taxon>
        <taxon>Tylenchomorpha</taxon>
        <taxon>Aphelenchoidea</taxon>
        <taxon>Aphelenchoididae</taxon>
        <taxon>Bursaphelenchus</taxon>
    </lineage>
</organism>
<dbReference type="AlphaFoldDB" id="A0A1I7SFP9"/>
<protein>
    <submittedName>
        <fullName evidence="3">Uncharacterized protein</fullName>
    </submittedName>
</protein>
<dbReference type="WBParaSite" id="BXY_1186100.1">
    <property type="protein sequence ID" value="BXY_1186100.1"/>
    <property type="gene ID" value="BXY_1186100"/>
</dbReference>
<sequence length="125" mass="13964">MFHRIKCHLIRLPPPRSCSYRIPRIRSSKKFKSGSEGLMACKTPHALRGFAAKHMANGGRIRDDANPGYDGTLPDVLCVHLRVAEAAGRAGPRIIRPRPMERPAKWRRKGPQRPLAFPGLTIVPP</sequence>
<reference evidence="3" key="1">
    <citation type="submission" date="2016-11" db="UniProtKB">
        <authorList>
            <consortium name="WormBaseParasite"/>
        </authorList>
    </citation>
    <scope>IDENTIFICATION</scope>
</reference>
<feature type="region of interest" description="Disordered" evidence="1">
    <location>
        <begin position="93"/>
        <end position="125"/>
    </location>
</feature>
<dbReference type="Proteomes" id="UP000095284">
    <property type="component" value="Unplaced"/>
</dbReference>
<evidence type="ECO:0000256" key="1">
    <source>
        <dbReference type="SAM" id="MobiDB-lite"/>
    </source>
</evidence>
<evidence type="ECO:0000313" key="2">
    <source>
        <dbReference type="Proteomes" id="UP000095284"/>
    </source>
</evidence>
<proteinExistence type="predicted"/>
<evidence type="ECO:0000313" key="3">
    <source>
        <dbReference type="WBParaSite" id="BXY_1186100.1"/>
    </source>
</evidence>
<name>A0A1I7SFP9_BURXY</name>